<dbReference type="EMBL" id="JAGIOD010000001">
    <property type="protein sequence ID" value="MBP2380219.1"/>
    <property type="molecule type" value="Genomic_DNA"/>
</dbReference>
<protein>
    <recommendedName>
        <fullName evidence="3">Asparagine synthase</fullName>
    </recommendedName>
</protein>
<dbReference type="RefSeq" id="WP_209897931.1">
    <property type="nucleotide sequence ID" value="NZ_BAAAJW010000006.1"/>
</dbReference>
<accession>A0ABS4WVJ4</accession>
<organism evidence="1 2">
    <name type="scientific">Brachybacterium sacelli</name>
    <dbReference type="NCBI Taxonomy" id="173364"/>
    <lineage>
        <taxon>Bacteria</taxon>
        <taxon>Bacillati</taxon>
        <taxon>Actinomycetota</taxon>
        <taxon>Actinomycetes</taxon>
        <taxon>Micrococcales</taxon>
        <taxon>Dermabacteraceae</taxon>
        <taxon>Brachybacterium</taxon>
    </lineage>
</organism>
<evidence type="ECO:0000313" key="2">
    <source>
        <dbReference type="Proteomes" id="UP001519290"/>
    </source>
</evidence>
<keyword evidence="2" id="KW-1185">Reference proteome</keyword>
<comment type="caution">
    <text evidence="1">The sequence shown here is derived from an EMBL/GenBank/DDBJ whole genome shotgun (WGS) entry which is preliminary data.</text>
</comment>
<proteinExistence type="predicted"/>
<evidence type="ECO:0008006" key="3">
    <source>
        <dbReference type="Google" id="ProtNLM"/>
    </source>
</evidence>
<gene>
    <name evidence="1" type="ORF">JOF43_000176</name>
</gene>
<sequence>MNITLAAAAISDRGRRLLTGIWDEALRLGGEAYDITNAAVEVTDRRAVLNARAVEGAWNVPTWLADEYGVLSLSQPPVSYTEEIPRDGWERWAREALREDRGRRTVQPGYFGASLWRDGGLEVWNDVFGFGRAYVVQNEDFVAVGNHIGMVSLFSSRPLEVDVYGADLLAQVGFWPEDRSTISDVRRLGPAEVVGVGIHDEVSWRRYATDEEFYAYREREPDFEAVAASMAVLTSNIGAIAVQEPTVHLSGGQDSRVTAAAWLAGGKPAKLQTMGTLQGEVDVAEALLAAIDQDGSLEATGITHRVTYPNPGRISDFSIEDRLAAALLMWDGDFAPGNLKAPVRRPPARSGLTIGGANGEVMHGIYYSTPKMLEAARAMEHPIDRVGRAFLGKVNTPESRVSTLQFIENQKAFTRSLGHEDATALNVFQMHSKFRRWINAQLNSASFVLLLNPVFVRAGIDLTPEQRLDKVMQKAMSRALIPQWEDIPYYKATPEDSKKSVRVQGVRTWQTSPGSMERLIHDRTAWQRWFTPEAMTGIEKAVHDGEGNAMHESNLNKAYVLDALPDHVGGLERVRTQLWSVAA</sequence>
<name>A0ABS4WVJ4_9MICO</name>
<reference evidence="1 2" key="1">
    <citation type="submission" date="2021-03" db="EMBL/GenBank/DDBJ databases">
        <title>Sequencing the genomes of 1000 actinobacteria strains.</title>
        <authorList>
            <person name="Klenk H.-P."/>
        </authorList>
    </citation>
    <scope>NUCLEOTIDE SEQUENCE [LARGE SCALE GENOMIC DNA]</scope>
    <source>
        <strain evidence="1 2">DSM 14566</strain>
    </source>
</reference>
<evidence type="ECO:0000313" key="1">
    <source>
        <dbReference type="EMBL" id="MBP2380219.1"/>
    </source>
</evidence>
<dbReference type="Proteomes" id="UP001519290">
    <property type="component" value="Unassembled WGS sequence"/>
</dbReference>